<keyword evidence="3" id="KW-1185">Reference proteome</keyword>
<sequence>MFVLNMGAAAPWGALESTEVPRSAPSVLRKNSIHRQHWSRLAACALNPSISYETYGQFPAEGRYWAEDNRDGIYCKTVLARKLEGLTTKATRGKKKKKSKRRENKRRRGGVIGKERGEGNSKKLITVKE</sequence>
<feature type="region of interest" description="Disordered" evidence="1">
    <location>
        <begin position="86"/>
        <end position="129"/>
    </location>
</feature>
<dbReference type="AlphaFoldDB" id="A0A8S4RAB6"/>
<feature type="compositionally biased region" description="Basic and acidic residues" evidence="1">
    <location>
        <begin position="113"/>
        <end position="129"/>
    </location>
</feature>
<protein>
    <submittedName>
        <fullName evidence="2">Jg9045 protein</fullName>
    </submittedName>
</protein>
<name>A0A8S4RAB6_9NEOP</name>
<feature type="compositionally biased region" description="Basic residues" evidence="1">
    <location>
        <begin position="91"/>
        <end position="109"/>
    </location>
</feature>
<comment type="caution">
    <text evidence="2">The sequence shown here is derived from an EMBL/GenBank/DDBJ whole genome shotgun (WGS) entry which is preliminary data.</text>
</comment>
<dbReference type="EMBL" id="CAKXAJ010025032">
    <property type="protein sequence ID" value="CAH2234164.1"/>
    <property type="molecule type" value="Genomic_DNA"/>
</dbReference>
<evidence type="ECO:0000313" key="2">
    <source>
        <dbReference type="EMBL" id="CAH2234164.1"/>
    </source>
</evidence>
<gene>
    <name evidence="2" type="primary">jg9045</name>
    <name evidence="2" type="ORF">PAEG_LOCUS12036</name>
</gene>
<proteinExistence type="predicted"/>
<reference evidence="2" key="1">
    <citation type="submission" date="2022-03" db="EMBL/GenBank/DDBJ databases">
        <authorList>
            <person name="Lindestad O."/>
        </authorList>
    </citation>
    <scope>NUCLEOTIDE SEQUENCE</scope>
</reference>
<evidence type="ECO:0000313" key="3">
    <source>
        <dbReference type="Proteomes" id="UP000838756"/>
    </source>
</evidence>
<accession>A0A8S4RAB6</accession>
<evidence type="ECO:0000256" key="1">
    <source>
        <dbReference type="SAM" id="MobiDB-lite"/>
    </source>
</evidence>
<dbReference type="Proteomes" id="UP000838756">
    <property type="component" value="Unassembled WGS sequence"/>
</dbReference>
<organism evidence="2 3">
    <name type="scientific">Pararge aegeria aegeria</name>
    <dbReference type="NCBI Taxonomy" id="348720"/>
    <lineage>
        <taxon>Eukaryota</taxon>
        <taxon>Metazoa</taxon>
        <taxon>Ecdysozoa</taxon>
        <taxon>Arthropoda</taxon>
        <taxon>Hexapoda</taxon>
        <taxon>Insecta</taxon>
        <taxon>Pterygota</taxon>
        <taxon>Neoptera</taxon>
        <taxon>Endopterygota</taxon>
        <taxon>Lepidoptera</taxon>
        <taxon>Glossata</taxon>
        <taxon>Ditrysia</taxon>
        <taxon>Papilionoidea</taxon>
        <taxon>Nymphalidae</taxon>
        <taxon>Satyrinae</taxon>
        <taxon>Satyrini</taxon>
        <taxon>Parargina</taxon>
        <taxon>Pararge</taxon>
    </lineage>
</organism>